<keyword evidence="2" id="KW-0732">Signal</keyword>
<evidence type="ECO:0000256" key="2">
    <source>
        <dbReference type="SAM" id="SignalP"/>
    </source>
</evidence>
<gene>
    <name evidence="3" type="ORF">M094_1631</name>
</gene>
<dbReference type="SUPFAM" id="SSF48452">
    <property type="entry name" value="TPR-like"/>
    <property type="match status" value="1"/>
</dbReference>
<evidence type="ECO:0000313" key="3">
    <source>
        <dbReference type="EMBL" id="KDS50700.1"/>
    </source>
</evidence>
<dbReference type="InterPro" id="IPR011990">
    <property type="entry name" value="TPR-like_helical_dom_sf"/>
</dbReference>
<dbReference type="AlphaFoldDB" id="A0A078RZE1"/>
<name>A0A078RZE1_BACUN</name>
<dbReference type="InterPro" id="IPR019734">
    <property type="entry name" value="TPR_rpt"/>
</dbReference>
<evidence type="ECO:0000256" key="1">
    <source>
        <dbReference type="PROSITE-ProRule" id="PRU00339"/>
    </source>
</evidence>
<sequence length="441" mass="49135">MKIKTLVAVLLLSGGVTSTFAQTENCNSNSSISHEAVRAGNFKDAYAPCMAVLKDCPTLRYYTFTDAQKILVGFLSQIKDRNSADYKKYFDELMDVYDLRMKYIPEFIGKGMKGVPSVADALGAKAVDYLQFAPAPDLNTAYNWLKESVHAEKGGSKGAVLHYFLDTSMQKVKADDNHTDQFFQDYIDASKYADDALAAETKEAKKANLQAIKDNLVAMFIQSGVADCESLQNIYGPKVEASKTDSAFLKKALNILKLMKCNESEVYFKASEYMYQIDPTADAAVGVAYMYYKKGDYDNAVKYFDEALAKETDNDKKAEMAYATAAALMQAKKLSQARSYCQKAMSFKENYGEPYILLAQLYGSNPNWTDEPALNKCTYFVVIDKLQRAKAVDPSVTERANELISTYSRHTPQAKDLFMLGYKAGDRITIGGWIGESTTIR</sequence>
<comment type="caution">
    <text evidence="3">The sequence shown here is derived from an EMBL/GenBank/DDBJ whole genome shotgun (WGS) entry which is preliminary data.</text>
</comment>
<dbReference type="EMBL" id="JNHN01000174">
    <property type="protein sequence ID" value="KDS50700.1"/>
    <property type="molecule type" value="Genomic_DNA"/>
</dbReference>
<dbReference type="Proteomes" id="UP000028013">
    <property type="component" value="Unassembled WGS sequence"/>
</dbReference>
<proteinExistence type="predicted"/>
<keyword evidence="1" id="KW-0802">TPR repeat</keyword>
<evidence type="ECO:0000313" key="4">
    <source>
        <dbReference type="Proteomes" id="UP000028013"/>
    </source>
</evidence>
<dbReference type="RefSeq" id="WP_005831953.1">
    <property type="nucleotide sequence ID" value="NZ_JNHN01000174.1"/>
</dbReference>
<feature type="repeat" description="TPR" evidence="1">
    <location>
        <begin position="281"/>
        <end position="314"/>
    </location>
</feature>
<dbReference type="SMART" id="SM00028">
    <property type="entry name" value="TPR"/>
    <property type="match status" value="2"/>
</dbReference>
<protein>
    <submittedName>
        <fullName evidence="3">TPR repeat family protein</fullName>
    </submittedName>
</protein>
<dbReference type="Gene3D" id="1.25.40.10">
    <property type="entry name" value="Tetratricopeptide repeat domain"/>
    <property type="match status" value="1"/>
</dbReference>
<dbReference type="PATRIC" id="fig|1339349.3.peg.2784"/>
<reference evidence="3 4" key="1">
    <citation type="submission" date="2014-04" db="EMBL/GenBank/DDBJ databases">
        <authorList>
            <person name="Sears C."/>
            <person name="Carroll K."/>
            <person name="Sack B.R."/>
            <person name="Qadri F."/>
            <person name="Myers L.L."/>
            <person name="Chung G.-T."/>
            <person name="Escheverria P."/>
            <person name="Fraser C.M."/>
            <person name="Sadzewicz L."/>
            <person name="Shefchek K.A."/>
            <person name="Tallon L."/>
            <person name="Das S.P."/>
            <person name="Daugherty S."/>
            <person name="Mongodin E.F."/>
        </authorList>
    </citation>
    <scope>NUCLEOTIDE SEQUENCE [LARGE SCALE GENOMIC DNA]</scope>
    <source>
        <strain evidence="3 4">3978 T3 ii</strain>
    </source>
</reference>
<dbReference type="GeneID" id="99752971"/>
<organism evidence="3 4">
    <name type="scientific">Bacteroides uniformis str. 3978 T3 ii</name>
    <dbReference type="NCBI Taxonomy" id="1339349"/>
    <lineage>
        <taxon>Bacteria</taxon>
        <taxon>Pseudomonadati</taxon>
        <taxon>Bacteroidota</taxon>
        <taxon>Bacteroidia</taxon>
        <taxon>Bacteroidales</taxon>
        <taxon>Bacteroidaceae</taxon>
        <taxon>Bacteroides</taxon>
    </lineage>
</organism>
<feature type="signal peptide" evidence="2">
    <location>
        <begin position="1"/>
        <end position="21"/>
    </location>
</feature>
<dbReference type="PROSITE" id="PS50005">
    <property type="entry name" value="TPR"/>
    <property type="match status" value="1"/>
</dbReference>
<dbReference type="PROSITE" id="PS50293">
    <property type="entry name" value="TPR_REGION"/>
    <property type="match status" value="1"/>
</dbReference>
<feature type="chain" id="PRO_5001745002" evidence="2">
    <location>
        <begin position="22"/>
        <end position="441"/>
    </location>
</feature>
<accession>A0A078RZE1</accession>